<dbReference type="Proteomes" id="UP000069620">
    <property type="component" value="Unassembled WGS sequence"/>
</dbReference>
<dbReference type="AlphaFoldDB" id="A0A100W6X2"/>
<reference evidence="2" key="2">
    <citation type="submission" date="2016-02" db="EMBL/GenBank/DDBJ databases">
        <title>Draft genome sequence of five rapidly growing Mycobacterium species.</title>
        <authorList>
            <person name="Katahira K."/>
            <person name="Gotou Y."/>
            <person name="Iida K."/>
            <person name="Ogura Y."/>
            <person name="Hayashi T."/>
        </authorList>
    </citation>
    <scope>NUCLEOTIDE SEQUENCE [LARGE SCALE GENOMIC DNA]</scope>
    <source>
        <strain evidence="2">JCM15654</strain>
    </source>
</reference>
<protein>
    <submittedName>
        <fullName evidence="1">Transcriptional regulator</fullName>
    </submittedName>
</protein>
<evidence type="ECO:0000313" key="2">
    <source>
        <dbReference type="Proteomes" id="UP000069620"/>
    </source>
</evidence>
<evidence type="ECO:0000313" key="1">
    <source>
        <dbReference type="EMBL" id="GAS92676.1"/>
    </source>
</evidence>
<comment type="caution">
    <text evidence="1">The sequence shown here is derived from an EMBL/GenBank/DDBJ whole genome shotgun (WGS) entry which is preliminary data.</text>
</comment>
<dbReference type="STRING" id="146020.RMCB_6772"/>
<name>A0A100W6X2_9MYCO</name>
<accession>A0A100W6X2</accession>
<keyword evidence="2" id="KW-1185">Reference proteome</keyword>
<sequence>MTDPDLGHIPPRPTLHMIANGHKQPRAKAIPDRHKAQVLASLTHNLQQVLTRMGYTVSVDTRPTGITLTADIKTEVVELDDDITDGP</sequence>
<dbReference type="EMBL" id="BCSX01000056">
    <property type="protein sequence ID" value="GAS92676.1"/>
    <property type="molecule type" value="Genomic_DNA"/>
</dbReference>
<proteinExistence type="predicted"/>
<gene>
    <name evidence="1" type="ORF">RMCB_6772</name>
</gene>
<organism evidence="1 2">
    <name type="scientific">Mycolicibacterium brisbanense</name>
    <dbReference type="NCBI Taxonomy" id="146020"/>
    <lineage>
        <taxon>Bacteria</taxon>
        <taxon>Bacillati</taxon>
        <taxon>Actinomycetota</taxon>
        <taxon>Actinomycetes</taxon>
        <taxon>Mycobacteriales</taxon>
        <taxon>Mycobacteriaceae</taxon>
        <taxon>Mycolicibacterium</taxon>
    </lineage>
</organism>
<reference evidence="2" key="1">
    <citation type="journal article" date="2016" name="Genome Announc.">
        <title>Draft Genome Sequences of Five Rapidly Growing Mycobacterium Species, M. thermoresistibile, M. fortuitum subsp. acetamidolyticum, M. canariasense, M. brisbanense, and M. novocastrense.</title>
        <authorList>
            <person name="Katahira K."/>
            <person name="Ogura Y."/>
            <person name="Gotoh Y."/>
            <person name="Hayashi T."/>
        </authorList>
    </citation>
    <scope>NUCLEOTIDE SEQUENCE [LARGE SCALE GENOMIC DNA]</scope>
    <source>
        <strain evidence="2">JCM15654</strain>
    </source>
</reference>